<keyword evidence="5 9" id="KW-0862">Zinc</keyword>
<dbReference type="InterPro" id="IPR042098">
    <property type="entry name" value="TauD-like_sf"/>
</dbReference>
<feature type="transmembrane region" description="Helical" evidence="11">
    <location>
        <begin position="1121"/>
        <end position="1142"/>
    </location>
</feature>
<feature type="transmembrane region" description="Helical" evidence="11">
    <location>
        <begin position="1179"/>
        <end position="1201"/>
    </location>
</feature>
<proteinExistence type="inferred from homology"/>
<comment type="pathway">
    <text evidence="2">Amine and polyamine biosynthesis; carnitine biosynthesis.</text>
</comment>
<evidence type="ECO:0000256" key="2">
    <source>
        <dbReference type="ARBA" id="ARBA00005022"/>
    </source>
</evidence>
<dbReference type="UniPathway" id="UPA00118"/>
<dbReference type="Gene3D" id="1.10.220.150">
    <property type="entry name" value="Arf GTPase activating protein"/>
    <property type="match status" value="1"/>
</dbReference>
<dbReference type="PANTHER" id="PTHR45819">
    <property type="entry name" value="CENTAURIN-GAMMA-1A"/>
    <property type="match status" value="1"/>
</dbReference>
<dbReference type="InterPro" id="IPR037278">
    <property type="entry name" value="ARFGAP/RecO"/>
</dbReference>
<dbReference type="CDD" id="cd08204">
    <property type="entry name" value="ArfGap"/>
    <property type="match status" value="1"/>
</dbReference>
<reference evidence="14" key="1">
    <citation type="submission" date="2016-11" db="UniProtKB">
        <authorList>
            <consortium name="WormBaseParasite"/>
        </authorList>
    </citation>
    <scope>IDENTIFICATION</scope>
</reference>
<dbReference type="GO" id="GO:0045329">
    <property type="term" value="P:carnitine biosynthetic process"/>
    <property type="evidence" value="ECO:0007669"/>
    <property type="project" value="UniProtKB-UniPathway"/>
</dbReference>
<evidence type="ECO:0000256" key="4">
    <source>
        <dbReference type="ARBA" id="ARBA00022723"/>
    </source>
</evidence>
<feature type="compositionally biased region" description="Low complexity" evidence="10">
    <location>
        <begin position="918"/>
        <end position="932"/>
    </location>
</feature>
<keyword evidence="11" id="KW-0812">Transmembrane</keyword>
<evidence type="ECO:0000256" key="9">
    <source>
        <dbReference type="PROSITE-ProRule" id="PRU00288"/>
    </source>
</evidence>
<keyword evidence="4" id="KW-0479">Metal-binding</keyword>
<evidence type="ECO:0000313" key="13">
    <source>
        <dbReference type="Proteomes" id="UP000095280"/>
    </source>
</evidence>
<dbReference type="InterPro" id="IPR039483">
    <property type="entry name" value="Meu6_PH_dom"/>
</dbReference>
<keyword evidence="7" id="KW-0560">Oxidoreductase</keyword>
<dbReference type="GO" id="GO:0005096">
    <property type="term" value="F:GTPase activator activity"/>
    <property type="evidence" value="ECO:0007669"/>
    <property type="project" value="InterPro"/>
</dbReference>
<feature type="domain" description="Arf-GAP" evidence="12">
    <location>
        <begin position="712"/>
        <end position="820"/>
    </location>
</feature>
<dbReference type="WBParaSite" id="maker-uti_cns_0000434-snap-gene-0.3-mRNA-1">
    <property type="protein sequence ID" value="maker-uti_cns_0000434-snap-gene-0.3-mRNA-1"/>
    <property type="gene ID" value="maker-uti_cns_0000434-snap-gene-0.3"/>
</dbReference>
<dbReference type="Gene3D" id="3.30.2020.30">
    <property type="match status" value="1"/>
</dbReference>
<dbReference type="SMART" id="SM00105">
    <property type="entry name" value="ArfGap"/>
    <property type="match status" value="1"/>
</dbReference>
<evidence type="ECO:0000256" key="6">
    <source>
        <dbReference type="ARBA" id="ARBA00022873"/>
    </source>
</evidence>
<evidence type="ECO:0000256" key="10">
    <source>
        <dbReference type="SAM" id="MobiDB-lite"/>
    </source>
</evidence>
<dbReference type="PROSITE" id="PS50115">
    <property type="entry name" value="ARFGAP"/>
    <property type="match status" value="1"/>
</dbReference>
<dbReference type="Pfam" id="PF06155">
    <property type="entry name" value="GBBH-like_N"/>
    <property type="match status" value="1"/>
</dbReference>
<dbReference type="Proteomes" id="UP000095280">
    <property type="component" value="Unplaced"/>
</dbReference>
<evidence type="ECO:0000313" key="14">
    <source>
        <dbReference type="WBParaSite" id="maker-uti_cns_0000434-snap-gene-0.3-mRNA-1"/>
    </source>
</evidence>
<keyword evidence="13" id="KW-1185">Reference proteome</keyword>
<feature type="compositionally biased region" description="Low complexity" evidence="10">
    <location>
        <begin position="1302"/>
        <end position="1318"/>
    </location>
</feature>
<comment type="similarity">
    <text evidence="3">Belongs to the gamma-BBH/TMLD family.</text>
</comment>
<dbReference type="SUPFAM" id="SSF50729">
    <property type="entry name" value="PH domain-like"/>
    <property type="match status" value="1"/>
</dbReference>
<dbReference type="PRINTS" id="PR00405">
    <property type="entry name" value="REVINTRACTNG"/>
</dbReference>
<dbReference type="GO" id="GO:0003924">
    <property type="term" value="F:GTPase activity"/>
    <property type="evidence" value="ECO:0007669"/>
    <property type="project" value="TreeGrafter"/>
</dbReference>
<dbReference type="InterPro" id="IPR010376">
    <property type="entry name" value="GBBH-like_N"/>
</dbReference>
<feature type="region of interest" description="Disordered" evidence="10">
    <location>
        <begin position="558"/>
        <end position="582"/>
    </location>
</feature>
<evidence type="ECO:0000256" key="7">
    <source>
        <dbReference type="ARBA" id="ARBA00023002"/>
    </source>
</evidence>
<organism evidence="13 14">
    <name type="scientific">Macrostomum lignano</name>
    <dbReference type="NCBI Taxonomy" id="282301"/>
    <lineage>
        <taxon>Eukaryota</taxon>
        <taxon>Metazoa</taxon>
        <taxon>Spiralia</taxon>
        <taxon>Lophotrochozoa</taxon>
        <taxon>Platyhelminthes</taxon>
        <taxon>Rhabditophora</taxon>
        <taxon>Macrostomorpha</taxon>
        <taxon>Macrostomida</taxon>
        <taxon>Macrostomidae</taxon>
        <taxon>Macrostomum</taxon>
    </lineage>
</organism>
<evidence type="ECO:0000256" key="3">
    <source>
        <dbReference type="ARBA" id="ARBA00008654"/>
    </source>
</evidence>
<feature type="transmembrane region" description="Helical" evidence="11">
    <location>
        <begin position="1208"/>
        <end position="1229"/>
    </location>
</feature>
<accession>A0A1I8G041</accession>
<dbReference type="InterPro" id="IPR038492">
    <property type="entry name" value="GBBH-like_N_sf"/>
</dbReference>
<feature type="region of interest" description="Disordered" evidence="10">
    <location>
        <begin position="1025"/>
        <end position="1050"/>
    </location>
</feature>
<dbReference type="Pfam" id="PF01412">
    <property type="entry name" value="ArfGap"/>
    <property type="match status" value="1"/>
</dbReference>
<feature type="region of interest" description="Disordered" evidence="10">
    <location>
        <begin position="976"/>
        <end position="1006"/>
    </location>
</feature>
<keyword evidence="8" id="KW-0408">Iron</keyword>
<dbReference type="PANTHER" id="PTHR45819:SF5">
    <property type="entry name" value="CENTAURIN-GAMMA-1A"/>
    <property type="match status" value="1"/>
</dbReference>
<dbReference type="GO" id="GO:0008270">
    <property type="term" value="F:zinc ion binding"/>
    <property type="evidence" value="ECO:0007669"/>
    <property type="project" value="UniProtKB-KW"/>
</dbReference>
<dbReference type="GO" id="GO:0016706">
    <property type="term" value="F:2-oxoglutarate-dependent dioxygenase activity"/>
    <property type="evidence" value="ECO:0007669"/>
    <property type="project" value="UniProtKB-ARBA"/>
</dbReference>
<comment type="cofactor">
    <cofactor evidence="1">
        <name>Fe(2+)</name>
        <dbReference type="ChEBI" id="CHEBI:29033"/>
    </cofactor>
</comment>
<feature type="region of interest" description="Disordered" evidence="10">
    <location>
        <begin position="904"/>
        <end position="932"/>
    </location>
</feature>
<dbReference type="SUPFAM" id="SSF51197">
    <property type="entry name" value="Clavaminate synthase-like"/>
    <property type="match status" value="1"/>
</dbReference>
<dbReference type="Gene3D" id="3.60.130.10">
    <property type="entry name" value="Clavaminate synthase-like"/>
    <property type="match status" value="1"/>
</dbReference>
<name>A0A1I8G041_9PLAT</name>
<keyword evidence="5 9" id="KW-0863">Zinc-finger</keyword>
<feature type="region of interest" description="Disordered" evidence="10">
    <location>
        <begin position="1295"/>
        <end position="1318"/>
    </location>
</feature>
<dbReference type="Pfam" id="PF15406">
    <property type="entry name" value="PH_6"/>
    <property type="match status" value="1"/>
</dbReference>
<keyword evidence="6" id="KW-0124">Carnitine biosynthesis</keyword>
<feature type="compositionally biased region" description="Pro residues" evidence="10">
    <location>
        <begin position="904"/>
        <end position="917"/>
    </location>
</feature>
<feature type="compositionally biased region" description="Low complexity" evidence="10">
    <location>
        <begin position="1038"/>
        <end position="1050"/>
    </location>
</feature>
<feature type="transmembrane region" description="Helical" evidence="11">
    <location>
        <begin position="1149"/>
        <end position="1173"/>
    </location>
</feature>
<evidence type="ECO:0000259" key="12">
    <source>
        <dbReference type="PROSITE" id="PS50115"/>
    </source>
</evidence>
<evidence type="ECO:0000256" key="5">
    <source>
        <dbReference type="ARBA" id="ARBA00022771"/>
    </source>
</evidence>
<dbReference type="InterPro" id="IPR051282">
    <property type="entry name" value="Arf-GAP_GTPase_ANK_PH"/>
</dbReference>
<protein>
    <submittedName>
        <fullName evidence="14">Arf-GAP domain-containing protein</fullName>
    </submittedName>
</protein>
<evidence type="ECO:0000256" key="8">
    <source>
        <dbReference type="ARBA" id="ARBA00023004"/>
    </source>
</evidence>
<keyword evidence="11" id="KW-0472">Membrane</keyword>
<dbReference type="InterPro" id="IPR001164">
    <property type="entry name" value="ArfGAP_dom"/>
</dbReference>
<dbReference type="InterPro" id="IPR038508">
    <property type="entry name" value="ArfGAP_dom_sf"/>
</dbReference>
<sequence length="1467" mass="155575">EETSTHHVTFCPHFNEARRRHLGHPLRLDELTTPDRIRDLRAFVRDSGRMKIADATLASSSAAARGAMLHNSSFLRCLIGSQLKPAGSAAAAAIWLRQPRQRCSLSSAAAAATAGPATAEIRYPDGKLRRLSCAWLRFNCRCADCHNAATRQRVISPATALAAGKSPPRLSQLPDSSGVRLDWSDGHMTEFAYSQLESLLSPDGGGSCRGRSLWTRSAGHPFEGTSAIRPVPLSELESAPSGLRTVLRNLWSCGVATVTGVEATEAATEAAVRQVAPVMPSLFGGMWTFTADGSRQDTAYGSDAIGVHNDTTYLHNGAGLQVFHVLEPAPVGGDTCLADVFHQYQEFEAGQPTHHTRCLDTVLKLDPESGGSLYQIRFNPYDLDSLAAVPQAEVAAYLAAYAHLSEILNRPESQVWLSLRPGTVILIDNWRLLHGRSGFSGRRVVSGCYVSRDDWTSRARLSSLTTVCRKMSRHVETSVCSLFPTGFDADCPDAATLKCQSAAQIMQRLWTAAASRQRRYRVSAAAVEPAGLAWRLRETARRQDCSARPTLKSKLEFSLERSDEWRTPPTSSSTQSCRHRQPADLHEGRLLLTRRRLPDALRHLAPRRRAARVTADGLFVHIDADSNKSAATEIVDLAQAAATVADASAGSAAFQLVTADGRRRRFVAASAADRDAWLAALSSGILAGLRRCRSHRRRCLREDSASQSGAADILLKAAVSLPGNELCADCHAPAPDWAIVSHGLLVCILCSGAHRRLGTHASRVRSLALDSWTPAQAMPLCVIGNRLGNAVLEARLPDGRRPGRDSPSDVRESFVRAKYECGEFLATAPLRLAWVKQAVFHCVQIVVVLYLCCRIDVHVAVTESTPESVQQAVEIDSETRLPAFLVVLIDNQLNLAAPVVEPSPAPVVEPSPAPVVEPSPATTVEPSAAPVVEPSPATVVESSPATAVEPSAAPVVEPSAAPVVEPSAVPVVEPSPATVVEPSPAPVVEPSPATAVEPSPAPVVEPSPAPVVEPWAAPVVEPSPAPVVEPSPAPVVEPSPATTVEPSAAPVVEPSPATVVESSPATAVEPSAAPVVEPSAAPVVEPSAVPVVEPSPATVVERSPATAVEPSAAPALATASALALTWVLTLATASALALTWVLTLATASALALTWVLTLATASALALTCVLTLATASALTLTWVLTLAMASALALTCVLTLATASALTLTWVLTLAMASALTLTCVLTLATASALTLTCSFSSAWSSTRGTFEFELFVDALLEATEACRDGDCGGSFESPEIEEIFRLVVIDRNRKPSPRQTSRSSLFDASSSSSTSSSCPFAGQLSRSRSNFINKAQLVHLAWHAGPNKVHIFDRILVVKLRLNNLLKFIAHWISVSVDFILIIVQHSGRVVHLVLDNLAPIDVGVYAGDAVQPEQIIAPAFHEAARHHPVVVGLAADANHGGCDAFHQLANPGLKGGPLFARTYAG</sequence>
<keyword evidence="11" id="KW-1133">Transmembrane helix</keyword>
<feature type="compositionally biased region" description="Pro residues" evidence="10">
    <location>
        <begin position="1025"/>
        <end position="1037"/>
    </location>
</feature>
<evidence type="ECO:0000256" key="11">
    <source>
        <dbReference type="SAM" id="Phobius"/>
    </source>
</evidence>
<dbReference type="SUPFAM" id="SSF57863">
    <property type="entry name" value="ArfGap/RecO-like zinc finger"/>
    <property type="match status" value="1"/>
</dbReference>
<dbReference type="Pfam" id="PF02668">
    <property type="entry name" value="TauD"/>
    <property type="match status" value="1"/>
</dbReference>
<dbReference type="InterPro" id="IPR003819">
    <property type="entry name" value="TauD/TfdA-like"/>
</dbReference>
<evidence type="ECO:0000256" key="1">
    <source>
        <dbReference type="ARBA" id="ARBA00001954"/>
    </source>
</evidence>